<protein>
    <recommendedName>
        <fullName evidence="4">Secreted protein</fullName>
    </recommendedName>
</protein>
<dbReference type="AlphaFoldDB" id="A0A8X6NJX1"/>
<dbReference type="EMBL" id="BMAW01058645">
    <property type="protein sequence ID" value="GFT17315.1"/>
    <property type="molecule type" value="Genomic_DNA"/>
</dbReference>
<keyword evidence="1" id="KW-0732">Signal</keyword>
<name>A0A8X6NJX1_NEPPI</name>
<proteinExistence type="predicted"/>
<evidence type="ECO:0000256" key="1">
    <source>
        <dbReference type="SAM" id="SignalP"/>
    </source>
</evidence>
<accession>A0A8X6NJX1</accession>
<evidence type="ECO:0008006" key="4">
    <source>
        <dbReference type="Google" id="ProtNLM"/>
    </source>
</evidence>
<organism evidence="2 3">
    <name type="scientific">Nephila pilipes</name>
    <name type="common">Giant wood spider</name>
    <name type="synonym">Nephila maculata</name>
    <dbReference type="NCBI Taxonomy" id="299642"/>
    <lineage>
        <taxon>Eukaryota</taxon>
        <taxon>Metazoa</taxon>
        <taxon>Ecdysozoa</taxon>
        <taxon>Arthropoda</taxon>
        <taxon>Chelicerata</taxon>
        <taxon>Arachnida</taxon>
        <taxon>Araneae</taxon>
        <taxon>Araneomorphae</taxon>
        <taxon>Entelegynae</taxon>
        <taxon>Araneoidea</taxon>
        <taxon>Nephilidae</taxon>
        <taxon>Nephila</taxon>
    </lineage>
</organism>
<sequence length="109" mass="11993">MAIRLVVLLFESALVELLETERTDEMFGVKFARHCSNAAAADWFVAACTQGTTFGVIMELTIRLAFVFEEASAVEGLPAILKKNFTLVTSHQAHTTNSTCKIIFISIHS</sequence>
<comment type="caution">
    <text evidence="2">The sequence shown here is derived from an EMBL/GenBank/DDBJ whole genome shotgun (WGS) entry which is preliminary data.</text>
</comment>
<feature type="chain" id="PRO_5036447251" description="Secreted protein" evidence="1">
    <location>
        <begin position="18"/>
        <end position="109"/>
    </location>
</feature>
<feature type="signal peptide" evidence="1">
    <location>
        <begin position="1"/>
        <end position="17"/>
    </location>
</feature>
<gene>
    <name evidence="2" type="ORF">NPIL_268671</name>
</gene>
<evidence type="ECO:0000313" key="2">
    <source>
        <dbReference type="EMBL" id="GFT17315.1"/>
    </source>
</evidence>
<reference evidence="2" key="1">
    <citation type="submission" date="2020-08" db="EMBL/GenBank/DDBJ databases">
        <title>Multicomponent nature underlies the extraordinary mechanical properties of spider dragline silk.</title>
        <authorList>
            <person name="Kono N."/>
            <person name="Nakamura H."/>
            <person name="Mori M."/>
            <person name="Yoshida Y."/>
            <person name="Ohtoshi R."/>
            <person name="Malay A.D."/>
            <person name="Moran D.A.P."/>
            <person name="Tomita M."/>
            <person name="Numata K."/>
            <person name="Arakawa K."/>
        </authorList>
    </citation>
    <scope>NUCLEOTIDE SEQUENCE</scope>
</reference>
<keyword evidence="3" id="KW-1185">Reference proteome</keyword>
<evidence type="ECO:0000313" key="3">
    <source>
        <dbReference type="Proteomes" id="UP000887013"/>
    </source>
</evidence>
<dbReference type="Proteomes" id="UP000887013">
    <property type="component" value="Unassembled WGS sequence"/>
</dbReference>